<gene>
    <name evidence="1" type="primary">cpoB</name>
    <name evidence="4" type="ORF">CLV44_1126</name>
</gene>
<accession>A0A2P8EV69</accession>
<protein>
    <recommendedName>
        <fullName evidence="1">Cell division coordinator CpoB</fullName>
    </recommendedName>
</protein>
<feature type="repeat" description="TPR" evidence="2">
    <location>
        <begin position="220"/>
        <end position="253"/>
    </location>
</feature>
<dbReference type="Gene3D" id="1.25.40.10">
    <property type="entry name" value="Tetratricopeptide repeat domain"/>
    <property type="match status" value="1"/>
</dbReference>
<dbReference type="GO" id="GO:0030288">
    <property type="term" value="C:outer membrane-bounded periplasmic space"/>
    <property type="evidence" value="ECO:0007669"/>
    <property type="project" value="UniProtKB-UniRule"/>
</dbReference>
<keyword evidence="5" id="KW-1185">Reference proteome</keyword>
<dbReference type="InterPro" id="IPR011990">
    <property type="entry name" value="TPR-like_helical_dom_sf"/>
</dbReference>
<evidence type="ECO:0000313" key="4">
    <source>
        <dbReference type="EMBL" id="PSL13371.1"/>
    </source>
</evidence>
<feature type="domain" description="YbgF trimerisation" evidence="3">
    <location>
        <begin position="38"/>
        <end position="88"/>
    </location>
</feature>
<dbReference type="AlphaFoldDB" id="A0A2P8EV69"/>
<keyword evidence="1" id="KW-0574">Periplasm</keyword>
<keyword evidence="2" id="KW-0802">TPR repeat</keyword>
<dbReference type="SUPFAM" id="SSF48452">
    <property type="entry name" value="TPR-like"/>
    <property type="match status" value="1"/>
</dbReference>
<dbReference type="InterPro" id="IPR034706">
    <property type="entry name" value="CpoB"/>
</dbReference>
<comment type="caution">
    <text evidence="4">The sequence shown here is derived from an EMBL/GenBank/DDBJ whole genome shotgun (WGS) entry which is preliminary data.</text>
</comment>
<reference evidence="4 5" key="1">
    <citation type="submission" date="2018-03" db="EMBL/GenBank/DDBJ databases">
        <title>Genomic Encyclopedia of Archaeal and Bacterial Type Strains, Phase II (KMG-II): from individual species to whole genera.</title>
        <authorList>
            <person name="Goeker M."/>
        </authorList>
    </citation>
    <scope>NUCLEOTIDE SEQUENCE [LARGE SCALE GENOMIC DNA]</scope>
    <source>
        <strain evidence="4 5">DSM 17586</strain>
    </source>
</reference>
<dbReference type="Pfam" id="PF16331">
    <property type="entry name" value="TolA_bind_tri"/>
    <property type="match status" value="1"/>
</dbReference>
<evidence type="ECO:0000259" key="3">
    <source>
        <dbReference type="Pfam" id="PF16331"/>
    </source>
</evidence>
<dbReference type="Pfam" id="PF13432">
    <property type="entry name" value="TPR_16"/>
    <property type="match status" value="1"/>
</dbReference>
<dbReference type="Pfam" id="PF13174">
    <property type="entry name" value="TPR_6"/>
    <property type="match status" value="1"/>
</dbReference>
<dbReference type="InterPro" id="IPR019734">
    <property type="entry name" value="TPR_rpt"/>
</dbReference>
<proteinExistence type="inferred from homology"/>
<dbReference type="InterPro" id="IPR032519">
    <property type="entry name" value="YbgF_tri"/>
</dbReference>
<dbReference type="HAMAP" id="MF_02066">
    <property type="entry name" value="CpoB"/>
    <property type="match status" value="1"/>
</dbReference>
<dbReference type="EMBL" id="PYGI01000012">
    <property type="protein sequence ID" value="PSL13371.1"/>
    <property type="molecule type" value="Genomic_DNA"/>
</dbReference>
<organism evidence="4 5">
    <name type="scientific">Marinobacterium halophilum</name>
    <dbReference type="NCBI Taxonomy" id="267374"/>
    <lineage>
        <taxon>Bacteria</taxon>
        <taxon>Pseudomonadati</taxon>
        <taxon>Pseudomonadota</taxon>
        <taxon>Gammaproteobacteria</taxon>
        <taxon>Oceanospirillales</taxon>
        <taxon>Oceanospirillaceae</taxon>
        <taxon>Marinobacterium</taxon>
    </lineage>
</organism>
<dbReference type="PROSITE" id="PS50005">
    <property type="entry name" value="TPR"/>
    <property type="match status" value="1"/>
</dbReference>
<comment type="function">
    <text evidence="1">Mediates coordination of peptidoglycan synthesis and outer membrane constriction during cell division.</text>
</comment>
<evidence type="ECO:0000256" key="2">
    <source>
        <dbReference type="PROSITE-ProRule" id="PRU00339"/>
    </source>
</evidence>
<evidence type="ECO:0000313" key="5">
    <source>
        <dbReference type="Proteomes" id="UP000242133"/>
    </source>
</evidence>
<keyword evidence="1" id="KW-0732">Signal</keyword>
<keyword evidence="1" id="KW-0131">Cell cycle</keyword>
<dbReference type="Proteomes" id="UP000242133">
    <property type="component" value="Unassembled WGS sequence"/>
</dbReference>
<dbReference type="GO" id="GO:0070206">
    <property type="term" value="P:protein trimerization"/>
    <property type="evidence" value="ECO:0007669"/>
    <property type="project" value="InterPro"/>
</dbReference>
<comment type="similarity">
    <text evidence="1">Belongs to the CpoB family.</text>
</comment>
<dbReference type="GO" id="GO:0043093">
    <property type="term" value="P:FtsZ-dependent cytokinesis"/>
    <property type="evidence" value="ECO:0007669"/>
    <property type="project" value="UniProtKB-UniRule"/>
</dbReference>
<name>A0A2P8EV69_9GAMM</name>
<sequence>MALAASTAPVYAAPVTVVEVSEVDGSVASSVRQGPLSAQNEMVFMLQQLQDEVRTLRGIVEQQQYRLEQLDVQQRDRYRDMDRRISVLLQALPDTGVAVAGAAAAVSELSGAAASGAVASDPVAGEQAAAVVPELPAAASAPSSQSQAAYDAAFAQVRQRDFAAAEAAFKAFLRDYPDSPLQANAWYWLGEVYLAQQKSAESRTAFTRVIEQFTTHTKAADALYKLGVLAGREGDAGKARQLMQRVVQTYPQSSAADLARGYLKP</sequence>
<comment type="subcellular location">
    <subcellularLocation>
        <location evidence="1">Periplasm</location>
    </subcellularLocation>
</comment>
<keyword evidence="1" id="KW-0132">Cell division</keyword>
<dbReference type="InterPro" id="IPR014162">
    <property type="entry name" value="CpoB_C"/>
</dbReference>
<dbReference type="NCBIfam" id="TIGR02795">
    <property type="entry name" value="tol_pal_ybgF"/>
    <property type="match status" value="1"/>
</dbReference>
<dbReference type="Gene3D" id="1.20.5.110">
    <property type="match status" value="1"/>
</dbReference>
<dbReference type="SMART" id="SM00028">
    <property type="entry name" value="TPR"/>
    <property type="match status" value="2"/>
</dbReference>
<evidence type="ECO:0000256" key="1">
    <source>
        <dbReference type="HAMAP-Rule" id="MF_02066"/>
    </source>
</evidence>